<proteinExistence type="inferred from homology"/>
<dbReference type="NCBIfam" id="NF009154">
    <property type="entry name" value="PRK12497.3-3"/>
    <property type="match status" value="1"/>
</dbReference>
<comment type="caution">
    <text evidence="3">The sequence shown here is derived from an EMBL/GenBank/DDBJ whole genome shotgun (WGS) entry which is preliminary data.</text>
</comment>
<dbReference type="EMBL" id="VOOR01000011">
    <property type="protein sequence ID" value="TXB64482.1"/>
    <property type="molecule type" value="Genomic_DNA"/>
</dbReference>
<evidence type="ECO:0000313" key="4">
    <source>
        <dbReference type="Proteomes" id="UP000321580"/>
    </source>
</evidence>
<sequence length="121" mass="13986">MARQQDTGAAGEQIARRFLEEKGYAILEQNWRYRRAEVDLIARHGKTLVFVEVKTRSSTAFGEIEDFVTRHKESLLAAAAHAYIDLIDHDWEVRFDIIAVLYLDEKSYSVKHLEDAFFPGL</sequence>
<dbReference type="InterPro" id="IPR011856">
    <property type="entry name" value="tRNA_endonuc-like_dom_sf"/>
</dbReference>
<dbReference type="AlphaFoldDB" id="A0A5C6RT36"/>
<reference evidence="3 4" key="1">
    <citation type="submission" date="2019-08" db="EMBL/GenBank/DDBJ databases">
        <title>Genome of Phaeodactylibacter luteus.</title>
        <authorList>
            <person name="Bowman J.P."/>
        </authorList>
    </citation>
    <scope>NUCLEOTIDE SEQUENCE [LARGE SCALE GENOMIC DNA]</scope>
    <source>
        <strain evidence="3 4">KCTC 42180</strain>
    </source>
</reference>
<dbReference type="GO" id="GO:0003676">
    <property type="term" value="F:nucleic acid binding"/>
    <property type="evidence" value="ECO:0007669"/>
    <property type="project" value="InterPro"/>
</dbReference>
<dbReference type="HAMAP" id="MF_00048">
    <property type="entry name" value="UPF0102"/>
    <property type="match status" value="1"/>
</dbReference>
<dbReference type="NCBIfam" id="NF009150">
    <property type="entry name" value="PRK12497.1-3"/>
    <property type="match status" value="1"/>
</dbReference>
<evidence type="ECO:0000313" key="3">
    <source>
        <dbReference type="EMBL" id="TXB64482.1"/>
    </source>
</evidence>
<dbReference type="PANTHER" id="PTHR34039:SF1">
    <property type="entry name" value="UPF0102 PROTEIN YRAN"/>
    <property type="match status" value="1"/>
</dbReference>
<dbReference type="NCBIfam" id="TIGR00252">
    <property type="entry name" value="YraN family protein"/>
    <property type="match status" value="1"/>
</dbReference>
<evidence type="ECO:0000256" key="1">
    <source>
        <dbReference type="ARBA" id="ARBA00006738"/>
    </source>
</evidence>
<dbReference type="Proteomes" id="UP000321580">
    <property type="component" value="Unassembled WGS sequence"/>
</dbReference>
<dbReference type="Pfam" id="PF02021">
    <property type="entry name" value="UPF0102"/>
    <property type="match status" value="1"/>
</dbReference>
<dbReference type="OrthoDB" id="9802516at2"/>
<protein>
    <recommendedName>
        <fullName evidence="2">UPF0102 protein FRY97_07250</fullName>
    </recommendedName>
</protein>
<name>A0A5C6RT36_9BACT</name>
<comment type="similarity">
    <text evidence="1 2">Belongs to the UPF0102 family.</text>
</comment>
<dbReference type="InterPro" id="IPR003509">
    <property type="entry name" value="UPF0102_YraN-like"/>
</dbReference>
<dbReference type="InterPro" id="IPR011335">
    <property type="entry name" value="Restrct_endonuc-II-like"/>
</dbReference>
<gene>
    <name evidence="3" type="ORF">FRY97_07250</name>
</gene>
<accession>A0A5C6RT36</accession>
<dbReference type="Gene3D" id="3.40.1350.10">
    <property type="match status" value="1"/>
</dbReference>
<organism evidence="3 4">
    <name type="scientific">Phaeodactylibacter luteus</name>
    <dbReference type="NCBI Taxonomy" id="1564516"/>
    <lineage>
        <taxon>Bacteria</taxon>
        <taxon>Pseudomonadati</taxon>
        <taxon>Bacteroidota</taxon>
        <taxon>Saprospiria</taxon>
        <taxon>Saprospirales</taxon>
        <taxon>Haliscomenobacteraceae</taxon>
        <taxon>Phaeodactylibacter</taxon>
    </lineage>
</organism>
<dbReference type="SUPFAM" id="SSF52980">
    <property type="entry name" value="Restriction endonuclease-like"/>
    <property type="match status" value="1"/>
</dbReference>
<evidence type="ECO:0000256" key="2">
    <source>
        <dbReference type="HAMAP-Rule" id="MF_00048"/>
    </source>
</evidence>
<dbReference type="PANTHER" id="PTHR34039">
    <property type="entry name" value="UPF0102 PROTEIN YRAN"/>
    <property type="match status" value="1"/>
</dbReference>
<dbReference type="RefSeq" id="WP_147166777.1">
    <property type="nucleotide sequence ID" value="NZ_VOOR01000011.1"/>
</dbReference>
<keyword evidence="4" id="KW-1185">Reference proteome</keyword>
<dbReference type="CDD" id="cd20736">
    <property type="entry name" value="PoNe_Nuclease"/>
    <property type="match status" value="1"/>
</dbReference>